<feature type="transmembrane region" description="Helical" evidence="2">
    <location>
        <begin position="168"/>
        <end position="188"/>
    </location>
</feature>
<feature type="region of interest" description="Disordered" evidence="1">
    <location>
        <begin position="1"/>
        <end position="32"/>
    </location>
</feature>
<reference evidence="4 6" key="2">
    <citation type="submission" date="2018-08" db="EMBL/GenBank/DDBJ databases">
        <title>Brachybacterium saurashtrense DSM 23186.</title>
        <authorList>
            <person name="Li Y."/>
        </authorList>
    </citation>
    <scope>NUCLEOTIDE SEQUENCE [LARGE SCALE GENOMIC DNA]</scope>
    <source>
        <strain evidence="4 6">DSM 23186</strain>
    </source>
</reference>
<sequence length="312" mass="31503">MKEWAMTTQLSPAAGPHSPSAAAPHDPSAASPHSPRRISYPWHLRLAWLLALVGGVVAYVTTFAIMLLTSNPTMLPTVLLVGAAVIPLTVLLLAQSTAAGPLAPGRIVLVTAAAGGLFGICAAGLEESLAGVALGRASILLVGVIEETAKLVVPLIVLALAHRVTRGGGIVIGIASATGFAVLETMGYGFDALLARNGGLGALDATLVLRGILVPAGHVAWTGAVCAALWYLVETSHSGRGALALGAAYVGAIVMHTAWDATSGVVLHVGIGVVSVAVLLWLILAAHRAHVRRPAPSAAGPRLGSAPLARTA</sequence>
<dbReference type="GO" id="GO:0006508">
    <property type="term" value="P:proteolysis"/>
    <property type="evidence" value="ECO:0007669"/>
    <property type="project" value="UniProtKB-KW"/>
</dbReference>
<keyword evidence="2" id="KW-0472">Membrane</keyword>
<keyword evidence="4" id="KW-0378">Hydrolase</keyword>
<proteinExistence type="predicted"/>
<keyword evidence="4" id="KW-0645">Protease</keyword>
<dbReference type="PANTHER" id="PTHR36844:SF1">
    <property type="entry name" value="PROTEASE PRSW"/>
    <property type="match status" value="1"/>
</dbReference>
<accession>A0A345YSU3</accession>
<protein>
    <submittedName>
        <fullName evidence="4">Protease PrsW</fullName>
    </submittedName>
</protein>
<feature type="transmembrane region" description="Helical" evidence="2">
    <location>
        <begin position="46"/>
        <end position="68"/>
    </location>
</feature>
<feature type="compositionally biased region" description="Polar residues" evidence="1">
    <location>
        <begin position="1"/>
        <end position="10"/>
    </location>
</feature>
<dbReference type="InterPro" id="IPR026898">
    <property type="entry name" value="PrsW"/>
</dbReference>
<evidence type="ECO:0000256" key="1">
    <source>
        <dbReference type="SAM" id="MobiDB-lite"/>
    </source>
</evidence>
<feature type="transmembrane region" description="Helical" evidence="2">
    <location>
        <begin position="265"/>
        <end position="284"/>
    </location>
</feature>
<feature type="transmembrane region" description="Helical" evidence="2">
    <location>
        <begin position="242"/>
        <end position="259"/>
    </location>
</feature>
<feature type="transmembrane region" description="Helical" evidence="2">
    <location>
        <begin position="106"/>
        <end position="125"/>
    </location>
</feature>
<dbReference type="Proteomes" id="UP000254236">
    <property type="component" value="Chromosome"/>
</dbReference>
<dbReference type="KEGG" id="bsau:DWV08_16120"/>
<gene>
    <name evidence="3" type="ORF">DWV08_16120</name>
    <name evidence="4" type="ORF">DXU92_10740</name>
</gene>
<evidence type="ECO:0000313" key="4">
    <source>
        <dbReference type="EMBL" id="RRR22710.1"/>
    </source>
</evidence>
<feature type="transmembrane region" description="Helical" evidence="2">
    <location>
        <begin position="208"/>
        <end position="233"/>
    </location>
</feature>
<feature type="transmembrane region" description="Helical" evidence="2">
    <location>
        <begin position="137"/>
        <end position="161"/>
    </location>
</feature>
<organism evidence="4 6">
    <name type="scientific">Brachybacterium saurashtrense</name>
    <dbReference type="NCBI Taxonomy" id="556288"/>
    <lineage>
        <taxon>Bacteria</taxon>
        <taxon>Bacillati</taxon>
        <taxon>Actinomycetota</taxon>
        <taxon>Actinomycetes</taxon>
        <taxon>Micrococcales</taxon>
        <taxon>Dermabacteraceae</taxon>
        <taxon>Brachybacterium</taxon>
    </lineage>
</organism>
<feature type="transmembrane region" description="Helical" evidence="2">
    <location>
        <begin position="74"/>
        <end position="94"/>
    </location>
</feature>
<dbReference type="Proteomes" id="UP000282185">
    <property type="component" value="Unassembled WGS sequence"/>
</dbReference>
<reference evidence="3 5" key="1">
    <citation type="submission" date="2018-07" db="EMBL/GenBank/DDBJ databases">
        <title>Brachybacterium saurashtrense DSM 23186 genome sequence.</title>
        <authorList>
            <person name="Guo L."/>
        </authorList>
    </citation>
    <scope>NUCLEOTIDE SEQUENCE [LARGE SCALE GENOMIC DNA]</scope>
    <source>
        <strain evidence="3 5">DSM 23186</strain>
    </source>
</reference>
<dbReference type="EMBL" id="CP031356">
    <property type="protein sequence ID" value="AXK46995.1"/>
    <property type="molecule type" value="Genomic_DNA"/>
</dbReference>
<name>A0A345YSU3_9MICO</name>
<keyword evidence="2" id="KW-1133">Transmembrane helix</keyword>
<dbReference type="Pfam" id="PF13367">
    <property type="entry name" value="PrsW-protease"/>
    <property type="match status" value="1"/>
</dbReference>
<dbReference type="AlphaFoldDB" id="A0A345YSU3"/>
<dbReference type="EMBL" id="QSWH01000004">
    <property type="protein sequence ID" value="RRR22710.1"/>
    <property type="molecule type" value="Genomic_DNA"/>
</dbReference>
<evidence type="ECO:0000256" key="2">
    <source>
        <dbReference type="SAM" id="Phobius"/>
    </source>
</evidence>
<evidence type="ECO:0000313" key="6">
    <source>
        <dbReference type="Proteomes" id="UP000282185"/>
    </source>
</evidence>
<evidence type="ECO:0000313" key="5">
    <source>
        <dbReference type="Proteomes" id="UP000254236"/>
    </source>
</evidence>
<feature type="compositionally biased region" description="Low complexity" evidence="1">
    <location>
        <begin position="11"/>
        <end position="32"/>
    </location>
</feature>
<dbReference type="GO" id="GO:0008233">
    <property type="term" value="F:peptidase activity"/>
    <property type="evidence" value="ECO:0007669"/>
    <property type="project" value="UniProtKB-KW"/>
</dbReference>
<evidence type="ECO:0000313" key="3">
    <source>
        <dbReference type="EMBL" id="AXK46995.1"/>
    </source>
</evidence>
<keyword evidence="2" id="KW-0812">Transmembrane</keyword>
<keyword evidence="5" id="KW-1185">Reference proteome</keyword>
<dbReference type="PANTHER" id="PTHR36844">
    <property type="entry name" value="PROTEASE PRSW"/>
    <property type="match status" value="1"/>
</dbReference>
<dbReference type="OrthoDB" id="5141135at2"/>